<dbReference type="OrthoDB" id="154602at2"/>
<reference evidence="2 3" key="1">
    <citation type="journal article" date="2009" name="PLoS ONE">
        <title>Complete genome sequence of the aerobic CO-oxidizing thermophile Thermomicrobium roseum.</title>
        <authorList>
            <person name="Wu D."/>
            <person name="Raymond J."/>
            <person name="Wu M."/>
            <person name="Chatterji S."/>
            <person name="Ren Q."/>
            <person name="Graham J.E."/>
            <person name="Bryant D.A."/>
            <person name="Robb F."/>
            <person name="Colman A."/>
            <person name="Tallon L.J."/>
            <person name="Badger J.H."/>
            <person name="Madupu R."/>
            <person name="Ward N.L."/>
            <person name="Eisen J.A."/>
        </authorList>
    </citation>
    <scope>NUCLEOTIDE SEQUENCE [LARGE SCALE GENOMIC DNA]</scope>
    <source>
        <strain evidence="3">ATCC 27502 / DSM 5159 / P-2</strain>
    </source>
</reference>
<evidence type="ECO:0008006" key="4">
    <source>
        <dbReference type="Google" id="ProtNLM"/>
    </source>
</evidence>
<dbReference type="KEGG" id="tro:trd_1439"/>
<dbReference type="RefSeq" id="WP_015922386.1">
    <property type="nucleotide sequence ID" value="NC_011959.1"/>
</dbReference>
<sequence length="595" mass="64916">MHRSPLGNQVRLGVLLVLLLALALPLLPARAQVTTDGWSGTVEPCGNGFATQTFGPGPASPPHGTGSLQFSVAAVDDGKVWSQFVQRGVVETPLTAISELRYWTFVSRGAGHAPHLFLDVDLNGDGVADDRLIYQPELNGTVTPLTWQEWSAAGGRWWSQRGLGGLLQGAPGLLTSYALAFPNARLALPEGGQGGLGIGVGCLGSGWGGWQGAVDALVFRAGTLSFFWDFEATGVVTTRGGGVREGPTFRDLRPAPWSTVAPGPVTIAVTATTPSGLRSVRLSLDGRELPVTESGDRNTRTVSTQLTLQPGFFVVTAIATDELGRSFTAQWQFVVSPDPRDSWWFRADGTPRQQQITASLRALSEAFRWHFFGYSWDGAYHPEMPTHASVASTLRVVTRSPMHFGTLSPTEPIMISAAVVSSESPLASVELTLNGQPLDVEISRDDERRWLVYAIRTLSPGTYGVTATVRDTAGRRFTTVWGFVVSSDANENPWFYPDGRMKAEVVTRTLRTLVEGWRWHTRGQSWDGKPHPEFPTHSTGVSGAEPLPQWFDAQGRPNQQAISDTLRMLEQEFRWHFWGISWDGNRHPEIPTHAD</sequence>
<name>B9L2N5_THERP</name>
<dbReference type="AlphaFoldDB" id="B9L2N5"/>
<feature type="signal peptide" evidence="1">
    <location>
        <begin position="1"/>
        <end position="31"/>
    </location>
</feature>
<dbReference type="Gene3D" id="2.60.40.10">
    <property type="entry name" value="Immunoglobulins"/>
    <property type="match status" value="2"/>
</dbReference>
<gene>
    <name evidence="2" type="ordered locus">trd_1439</name>
</gene>
<dbReference type="Proteomes" id="UP000000447">
    <property type="component" value="Chromosome"/>
</dbReference>
<accession>B9L2N5</accession>
<organism evidence="2 3">
    <name type="scientific">Thermomicrobium roseum (strain ATCC 27502 / DSM 5159 / P-2)</name>
    <dbReference type="NCBI Taxonomy" id="309801"/>
    <lineage>
        <taxon>Bacteria</taxon>
        <taxon>Pseudomonadati</taxon>
        <taxon>Thermomicrobiota</taxon>
        <taxon>Thermomicrobia</taxon>
        <taxon>Thermomicrobiales</taxon>
        <taxon>Thermomicrobiaceae</taxon>
        <taxon>Thermomicrobium</taxon>
    </lineage>
</organism>
<dbReference type="eggNOG" id="COG3591">
    <property type="taxonomic scope" value="Bacteria"/>
</dbReference>
<dbReference type="InterPro" id="IPR013783">
    <property type="entry name" value="Ig-like_fold"/>
</dbReference>
<keyword evidence="1" id="KW-0732">Signal</keyword>
<protein>
    <recommendedName>
        <fullName evidence="4">Bacterial Ig-like domain-containing protein</fullName>
    </recommendedName>
</protein>
<evidence type="ECO:0000313" key="3">
    <source>
        <dbReference type="Proteomes" id="UP000000447"/>
    </source>
</evidence>
<evidence type="ECO:0000313" key="2">
    <source>
        <dbReference type="EMBL" id="ACM05988.1"/>
    </source>
</evidence>
<dbReference type="EMBL" id="CP001275">
    <property type="protein sequence ID" value="ACM05988.1"/>
    <property type="molecule type" value="Genomic_DNA"/>
</dbReference>
<feature type="chain" id="PRO_5002886163" description="Bacterial Ig-like domain-containing protein" evidence="1">
    <location>
        <begin position="32"/>
        <end position="595"/>
    </location>
</feature>
<evidence type="ECO:0000256" key="1">
    <source>
        <dbReference type="SAM" id="SignalP"/>
    </source>
</evidence>
<proteinExistence type="predicted"/>
<dbReference type="HOGENOM" id="CLU_534098_0_0_0"/>
<keyword evidence="3" id="KW-1185">Reference proteome</keyword>